<accession>A0A388LT74</accession>
<evidence type="ECO:0000313" key="3">
    <source>
        <dbReference type="Proteomes" id="UP000265515"/>
    </source>
</evidence>
<feature type="compositionally biased region" description="Basic and acidic residues" evidence="1">
    <location>
        <begin position="346"/>
        <end position="357"/>
    </location>
</feature>
<protein>
    <submittedName>
        <fullName evidence="2">Uncharacterized protein</fullName>
    </submittedName>
</protein>
<keyword evidence="3" id="KW-1185">Reference proteome</keyword>
<organism evidence="2 3">
    <name type="scientific">Chara braunii</name>
    <name type="common">Braun's stonewort</name>
    <dbReference type="NCBI Taxonomy" id="69332"/>
    <lineage>
        <taxon>Eukaryota</taxon>
        <taxon>Viridiplantae</taxon>
        <taxon>Streptophyta</taxon>
        <taxon>Charophyceae</taxon>
        <taxon>Charales</taxon>
        <taxon>Characeae</taxon>
        <taxon>Chara</taxon>
    </lineage>
</organism>
<gene>
    <name evidence="2" type="ORF">CBR_g40162</name>
</gene>
<feature type="region of interest" description="Disordered" evidence="1">
    <location>
        <begin position="91"/>
        <end position="118"/>
    </location>
</feature>
<sequence>MSGKAECPSQGMGEGEDTPCSAEGGVARDGEGGGAAEEDEMDIDLEVGVVEGERTLRGEGGVPEFDSVTRKRTVDWERSWGKKVIPPETACTPGFSKTPVPETTCTSGSSKRKDGGAHLSSAKAGKRLWQQKVALQHLGGGPLPVLPSHSKIASMRAMEIHRAGLAKEFEEVRQLLWARIQHMMEPAHCAEFLPNPRRQDVQYFSAQLDEYHTWLVRQAKRYLLSQTGFDESGARYLEIRPPLQRDEGTLGAQAGLEVEPVRSGTRSGMAEEEIEEEAALIMRDPIGFSVRPPVESVFGARAAIFRPYPRGDASEEEREPEAANDLVLPVPREIDELHEEGDGVEDDPKTEPAREEAPQEDDEYRDDEDSEEEESDSGEDDNYDDDGEPSPPTRRGSGRRGEGVKATRRRGSSRRHDNVDDPSPPGRRETRG</sequence>
<evidence type="ECO:0000256" key="1">
    <source>
        <dbReference type="SAM" id="MobiDB-lite"/>
    </source>
</evidence>
<feature type="region of interest" description="Disordered" evidence="1">
    <location>
        <begin position="1"/>
        <end position="42"/>
    </location>
</feature>
<dbReference type="AlphaFoldDB" id="A0A388LT74"/>
<name>A0A388LT74_CHABU</name>
<feature type="region of interest" description="Disordered" evidence="1">
    <location>
        <begin position="310"/>
        <end position="432"/>
    </location>
</feature>
<proteinExistence type="predicted"/>
<dbReference type="EMBL" id="BFEA01000522">
    <property type="protein sequence ID" value="GBG85524.1"/>
    <property type="molecule type" value="Genomic_DNA"/>
</dbReference>
<dbReference type="Gramene" id="GBG85524">
    <property type="protein sequence ID" value="GBG85524"/>
    <property type="gene ID" value="CBR_g40162"/>
</dbReference>
<feature type="compositionally biased region" description="Acidic residues" evidence="1">
    <location>
        <begin position="336"/>
        <end position="345"/>
    </location>
</feature>
<reference evidence="2 3" key="1">
    <citation type="journal article" date="2018" name="Cell">
        <title>The Chara Genome: Secondary Complexity and Implications for Plant Terrestrialization.</title>
        <authorList>
            <person name="Nishiyama T."/>
            <person name="Sakayama H."/>
            <person name="Vries J.D."/>
            <person name="Buschmann H."/>
            <person name="Saint-Marcoux D."/>
            <person name="Ullrich K.K."/>
            <person name="Haas F.B."/>
            <person name="Vanderstraeten L."/>
            <person name="Becker D."/>
            <person name="Lang D."/>
            <person name="Vosolsobe S."/>
            <person name="Rombauts S."/>
            <person name="Wilhelmsson P.K.I."/>
            <person name="Janitza P."/>
            <person name="Kern R."/>
            <person name="Heyl A."/>
            <person name="Rumpler F."/>
            <person name="Villalobos L.I.A.C."/>
            <person name="Clay J.M."/>
            <person name="Skokan R."/>
            <person name="Toyoda A."/>
            <person name="Suzuki Y."/>
            <person name="Kagoshima H."/>
            <person name="Schijlen E."/>
            <person name="Tajeshwar N."/>
            <person name="Catarino B."/>
            <person name="Hetherington A.J."/>
            <person name="Saltykova A."/>
            <person name="Bonnot C."/>
            <person name="Breuninger H."/>
            <person name="Symeonidi A."/>
            <person name="Radhakrishnan G.V."/>
            <person name="Van Nieuwerburgh F."/>
            <person name="Deforce D."/>
            <person name="Chang C."/>
            <person name="Karol K.G."/>
            <person name="Hedrich R."/>
            <person name="Ulvskov P."/>
            <person name="Glockner G."/>
            <person name="Delwiche C.F."/>
            <person name="Petrasek J."/>
            <person name="Van de Peer Y."/>
            <person name="Friml J."/>
            <person name="Beilby M."/>
            <person name="Dolan L."/>
            <person name="Kohara Y."/>
            <person name="Sugano S."/>
            <person name="Fujiyama A."/>
            <person name="Delaux P.-M."/>
            <person name="Quint M."/>
            <person name="TheiBen G."/>
            <person name="Hagemann M."/>
            <person name="Harholt J."/>
            <person name="Dunand C."/>
            <person name="Zachgo S."/>
            <person name="Langdale J."/>
            <person name="Maumus F."/>
            <person name="Straeten D.V.D."/>
            <person name="Gould S.B."/>
            <person name="Rensing S.A."/>
        </authorList>
    </citation>
    <scope>NUCLEOTIDE SEQUENCE [LARGE SCALE GENOMIC DNA]</scope>
    <source>
        <strain evidence="2 3">S276</strain>
    </source>
</reference>
<evidence type="ECO:0000313" key="2">
    <source>
        <dbReference type="EMBL" id="GBG85524.1"/>
    </source>
</evidence>
<dbReference type="Proteomes" id="UP000265515">
    <property type="component" value="Unassembled WGS sequence"/>
</dbReference>
<feature type="compositionally biased region" description="Acidic residues" evidence="1">
    <location>
        <begin position="358"/>
        <end position="388"/>
    </location>
</feature>
<comment type="caution">
    <text evidence="2">The sequence shown here is derived from an EMBL/GenBank/DDBJ whole genome shotgun (WGS) entry which is preliminary data.</text>
</comment>